<accession>A0ABS6B1Z8</accession>
<organism evidence="1 2">
    <name type="scientific">Nocardia albiluteola</name>
    <dbReference type="NCBI Taxonomy" id="2842303"/>
    <lineage>
        <taxon>Bacteria</taxon>
        <taxon>Bacillati</taxon>
        <taxon>Actinomycetota</taxon>
        <taxon>Actinomycetes</taxon>
        <taxon>Mycobacteriales</taxon>
        <taxon>Nocardiaceae</taxon>
        <taxon>Nocardia</taxon>
    </lineage>
</organism>
<protein>
    <submittedName>
        <fullName evidence="1">Uncharacterized protein</fullName>
    </submittedName>
</protein>
<dbReference type="RefSeq" id="WP_215919429.1">
    <property type="nucleotide sequence ID" value="NZ_JAHKNI010000007.1"/>
</dbReference>
<keyword evidence="2" id="KW-1185">Reference proteome</keyword>
<sequence length="93" mass="9955">MSGVSVTVRWNSPGSGRRHNELALDHAEGAPAICTAESPPEFVAAAELDAARAYLGLGDLEAASARINRVRTARELPDRINLFTTYTAESSKE</sequence>
<comment type="caution">
    <text evidence="1">The sequence shown here is derived from an EMBL/GenBank/DDBJ whole genome shotgun (WGS) entry which is preliminary data.</text>
</comment>
<name>A0ABS6B1Z8_9NOCA</name>
<evidence type="ECO:0000313" key="2">
    <source>
        <dbReference type="Proteomes" id="UP000733379"/>
    </source>
</evidence>
<dbReference type="EMBL" id="JAHKNI010000007">
    <property type="protein sequence ID" value="MBU3064322.1"/>
    <property type="molecule type" value="Genomic_DNA"/>
</dbReference>
<reference evidence="1 2" key="1">
    <citation type="submission" date="2021-06" db="EMBL/GenBank/DDBJ databases">
        <title>Actinomycetes sequencing.</title>
        <authorList>
            <person name="Shan Q."/>
        </authorList>
    </citation>
    <scope>NUCLEOTIDE SEQUENCE [LARGE SCALE GENOMIC DNA]</scope>
    <source>
        <strain evidence="1 2">NEAU-G5</strain>
    </source>
</reference>
<evidence type="ECO:0000313" key="1">
    <source>
        <dbReference type="EMBL" id="MBU3064322.1"/>
    </source>
</evidence>
<gene>
    <name evidence="1" type="ORF">KO481_22660</name>
</gene>
<proteinExistence type="predicted"/>
<dbReference type="Proteomes" id="UP000733379">
    <property type="component" value="Unassembled WGS sequence"/>
</dbReference>